<dbReference type="Pfam" id="PF01471">
    <property type="entry name" value="PG_binding_1"/>
    <property type="match status" value="1"/>
</dbReference>
<evidence type="ECO:0000313" key="4">
    <source>
        <dbReference type="Proteomes" id="UP001431019"/>
    </source>
</evidence>
<name>A0ABS8JTR5_9BURK</name>
<feature type="transmembrane region" description="Helical" evidence="1">
    <location>
        <begin position="190"/>
        <end position="213"/>
    </location>
</feature>
<keyword evidence="4" id="KW-1185">Reference proteome</keyword>
<keyword evidence="1" id="KW-0472">Membrane</keyword>
<feature type="transmembrane region" description="Helical" evidence="1">
    <location>
        <begin position="277"/>
        <end position="300"/>
    </location>
</feature>
<dbReference type="SUPFAM" id="SSF47090">
    <property type="entry name" value="PGBD-like"/>
    <property type="match status" value="1"/>
</dbReference>
<dbReference type="RefSeq" id="WP_230509469.1">
    <property type="nucleotide sequence ID" value="NZ_JAJITD010000005.1"/>
</dbReference>
<keyword evidence="1" id="KW-0812">Transmembrane</keyword>
<evidence type="ECO:0000256" key="1">
    <source>
        <dbReference type="SAM" id="Phobius"/>
    </source>
</evidence>
<reference evidence="3 4" key="1">
    <citation type="submission" date="2021-11" db="EMBL/GenBank/DDBJ databases">
        <authorList>
            <person name="Oh E.-T."/>
            <person name="Kim S.-B."/>
        </authorList>
    </citation>
    <scope>NUCLEOTIDE SEQUENCE [LARGE SCALE GENOMIC DNA]</scope>
    <source>
        <strain evidence="3 4">MMS20-SJTR3</strain>
    </source>
</reference>
<feature type="domain" description="Peptidoglycan binding-like" evidence="2">
    <location>
        <begin position="349"/>
        <end position="390"/>
    </location>
</feature>
<dbReference type="EMBL" id="JAJITD010000005">
    <property type="protein sequence ID" value="MCC8393129.1"/>
    <property type="molecule type" value="Genomic_DNA"/>
</dbReference>
<accession>A0ABS8JTR5</accession>
<sequence length="543" mass="58388">MRSVATPWWHVPRHSGLAAEALVAALERRGTETARELVPFNLAGTEYNESDNWVVRYTGTADVVELGLDVAETPYAVAAVGVNVIPIKTPPIFDQLLRGELKDIAATLGNGKDGRSNIRRQAKRLYAVFRSVPVLDKAMRSVAKLDKESRSNPAPVVVRVAEGFISAQSAETFGIVFLHTLDKVSPANSWVAWALVALLPILAAFVSAANNFLTFSPTHPWQALLPLCFGMGFAGAVMVVVSPVGWALSATVSSLLRLKVPAEYRQRGRNWAPLKTACLVTMSASFTGALYGAAGAMHWAPPITSATTPIASYAVAHTAQEGGVNRFFAKFLPSRQADAAPVVESPLDSRREVQRFLIAHGYLRGQADGTLGTRTNAAILKYERHEKLSASTPIPELLAHMKTDTATSSETVEPGGQLPPANKMEAGLKPAGIERPVALQSIKANNPVVAPQATHNAPSVPCSQDGTYFGSNVCNDALLSSTYQRELQAYEAAQSRLGHVDNGLRIEQERWMDAVTHSCGDAQCLTTAFEKRAADLNARYRGG</sequence>
<evidence type="ECO:0000259" key="2">
    <source>
        <dbReference type="Pfam" id="PF01471"/>
    </source>
</evidence>
<dbReference type="InterPro" id="IPR036365">
    <property type="entry name" value="PGBD-like_sf"/>
</dbReference>
<dbReference type="Proteomes" id="UP001431019">
    <property type="component" value="Unassembled WGS sequence"/>
</dbReference>
<comment type="caution">
    <text evidence="3">The sequence shown here is derived from an EMBL/GenBank/DDBJ whole genome shotgun (WGS) entry which is preliminary data.</text>
</comment>
<proteinExistence type="predicted"/>
<feature type="transmembrane region" description="Helical" evidence="1">
    <location>
        <begin position="233"/>
        <end position="256"/>
    </location>
</feature>
<protein>
    <submittedName>
        <fullName evidence="3">Peptidoglycan-binding protein</fullName>
    </submittedName>
</protein>
<keyword evidence="1" id="KW-1133">Transmembrane helix</keyword>
<gene>
    <name evidence="3" type="ORF">LJ656_11055</name>
</gene>
<dbReference type="InterPro" id="IPR002477">
    <property type="entry name" value="Peptidoglycan-bd-like"/>
</dbReference>
<organism evidence="3 4">
    <name type="scientific">Paraburkholderia sejongensis</name>
    <dbReference type="NCBI Taxonomy" id="2886946"/>
    <lineage>
        <taxon>Bacteria</taxon>
        <taxon>Pseudomonadati</taxon>
        <taxon>Pseudomonadota</taxon>
        <taxon>Betaproteobacteria</taxon>
        <taxon>Burkholderiales</taxon>
        <taxon>Burkholderiaceae</taxon>
        <taxon>Paraburkholderia</taxon>
    </lineage>
</organism>
<evidence type="ECO:0000313" key="3">
    <source>
        <dbReference type="EMBL" id="MCC8393129.1"/>
    </source>
</evidence>